<sequence>MKLRCLLVLGLAAPLAAGATCVDPAPDPNNTYDAARTYPKQVRKYPFIRIASAAVPEDVRVVRDLSYVRYGSRCLKLDLYLPARAPRDTLPVVVFVHGGGWNAGYRTEFAPMALRLAQRGYAAATISYRLAGEAPYPAAVDDARAAVRWVRTHAARYGIDPARVVLAGGSAGAQVASLAGLSADLHPIDPQAGSGVSGAVQAIVNIDGVLDFTTEESRRHDTDPAKAPSPAAAWLGGRYAENPGRWHEASPIRYVRRGMPPMLFIGSAQSRFQSGRDDMVARMRARGATGRVLLLPDTPHTFWLFDPWLQSTVDATVGFLDEMLGR</sequence>
<feature type="domain" description="BD-FAE-like" evidence="3">
    <location>
        <begin position="77"/>
        <end position="265"/>
    </location>
</feature>
<evidence type="ECO:0000313" key="5">
    <source>
        <dbReference type="Proteomes" id="UP000198639"/>
    </source>
</evidence>
<evidence type="ECO:0000256" key="1">
    <source>
        <dbReference type="ARBA" id="ARBA00022801"/>
    </source>
</evidence>
<dbReference type="SUPFAM" id="SSF53474">
    <property type="entry name" value="alpha/beta-Hydrolases"/>
    <property type="match status" value="1"/>
</dbReference>
<dbReference type="Gene3D" id="3.40.50.1820">
    <property type="entry name" value="alpha/beta hydrolase"/>
    <property type="match status" value="1"/>
</dbReference>
<evidence type="ECO:0000313" key="4">
    <source>
        <dbReference type="EMBL" id="SFC90335.1"/>
    </source>
</evidence>
<name>A0A1I1MYT8_9BURK</name>
<proteinExistence type="predicted"/>
<reference evidence="5" key="1">
    <citation type="submission" date="2016-10" db="EMBL/GenBank/DDBJ databases">
        <authorList>
            <person name="Varghese N."/>
            <person name="Submissions S."/>
        </authorList>
    </citation>
    <scope>NUCLEOTIDE SEQUENCE [LARGE SCALE GENOMIC DNA]</scope>
    <source>
        <strain evidence="5">CGMCC 1.12041</strain>
    </source>
</reference>
<keyword evidence="5" id="KW-1185">Reference proteome</keyword>
<keyword evidence="2" id="KW-0732">Signal</keyword>
<dbReference type="InterPro" id="IPR049492">
    <property type="entry name" value="BD-FAE-like_dom"/>
</dbReference>
<dbReference type="InterPro" id="IPR050300">
    <property type="entry name" value="GDXG_lipolytic_enzyme"/>
</dbReference>
<dbReference type="EMBL" id="FOLD01000012">
    <property type="protein sequence ID" value="SFC90335.1"/>
    <property type="molecule type" value="Genomic_DNA"/>
</dbReference>
<evidence type="ECO:0000256" key="2">
    <source>
        <dbReference type="SAM" id="SignalP"/>
    </source>
</evidence>
<dbReference type="GO" id="GO:0016787">
    <property type="term" value="F:hydrolase activity"/>
    <property type="evidence" value="ECO:0007669"/>
    <property type="project" value="UniProtKB-KW"/>
</dbReference>
<dbReference type="OrthoDB" id="9771666at2"/>
<keyword evidence="1" id="KW-0378">Hydrolase</keyword>
<evidence type="ECO:0000259" key="3">
    <source>
        <dbReference type="Pfam" id="PF20434"/>
    </source>
</evidence>
<dbReference type="InterPro" id="IPR029058">
    <property type="entry name" value="AB_hydrolase_fold"/>
</dbReference>
<dbReference type="AlphaFoldDB" id="A0A1I1MYT8"/>
<accession>A0A1I1MYT8</accession>
<protein>
    <submittedName>
        <fullName evidence="4">Pectinesterase</fullName>
    </submittedName>
</protein>
<organism evidence="4 5">
    <name type="scientific">Massilia yuzhufengensis</name>
    <dbReference type="NCBI Taxonomy" id="1164594"/>
    <lineage>
        <taxon>Bacteria</taxon>
        <taxon>Pseudomonadati</taxon>
        <taxon>Pseudomonadota</taxon>
        <taxon>Betaproteobacteria</taxon>
        <taxon>Burkholderiales</taxon>
        <taxon>Oxalobacteraceae</taxon>
        <taxon>Telluria group</taxon>
        <taxon>Massilia</taxon>
    </lineage>
</organism>
<dbReference type="Proteomes" id="UP000198639">
    <property type="component" value="Unassembled WGS sequence"/>
</dbReference>
<dbReference type="RefSeq" id="WP_091874794.1">
    <property type="nucleotide sequence ID" value="NZ_FOLD01000012.1"/>
</dbReference>
<dbReference type="PANTHER" id="PTHR48081">
    <property type="entry name" value="AB HYDROLASE SUPERFAMILY PROTEIN C4A8.06C"/>
    <property type="match status" value="1"/>
</dbReference>
<dbReference type="Pfam" id="PF20434">
    <property type="entry name" value="BD-FAE"/>
    <property type="match status" value="1"/>
</dbReference>
<feature type="chain" id="PRO_5011520776" evidence="2">
    <location>
        <begin position="20"/>
        <end position="326"/>
    </location>
</feature>
<dbReference type="STRING" id="1164594.SAMN05216204_11215"/>
<feature type="signal peptide" evidence="2">
    <location>
        <begin position="1"/>
        <end position="19"/>
    </location>
</feature>
<gene>
    <name evidence="4" type="ORF">SAMN05216204_11215</name>
</gene>